<evidence type="ECO:0000256" key="8">
    <source>
        <dbReference type="PIRNR" id="PIRNR006351"/>
    </source>
</evidence>
<keyword evidence="13" id="KW-1185">Reference proteome</keyword>
<feature type="compositionally biased region" description="Basic and acidic residues" evidence="9">
    <location>
        <begin position="441"/>
        <end position="455"/>
    </location>
</feature>
<feature type="transmembrane region" description="Helical" evidence="10">
    <location>
        <begin position="32"/>
        <end position="54"/>
    </location>
</feature>
<dbReference type="PANTHER" id="PTHR33989:SF4">
    <property type="entry name" value="PTS SYSTEM N,N'-DIACETYLCHITOBIOSE-SPECIFIC EIIC COMPONENT"/>
    <property type="match status" value="1"/>
</dbReference>
<feature type="transmembrane region" description="Helical" evidence="10">
    <location>
        <begin position="143"/>
        <end position="162"/>
    </location>
</feature>
<feature type="transmembrane region" description="Helical" evidence="10">
    <location>
        <begin position="367"/>
        <end position="388"/>
    </location>
</feature>
<dbReference type="GO" id="GO:0008982">
    <property type="term" value="F:protein-N(PI)-phosphohistidine-sugar phosphotransferase activity"/>
    <property type="evidence" value="ECO:0007669"/>
    <property type="project" value="UniProtKB-UniRule"/>
</dbReference>
<organism evidence="12 13">
    <name type="scientific">Companilactobacillus mindensis DSM 14500</name>
    <dbReference type="NCBI Taxonomy" id="1423770"/>
    <lineage>
        <taxon>Bacteria</taxon>
        <taxon>Bacillati</taxon>
        <taxon>Bacillota</taxon>
        <taxon>Bacilli</taxon>
        <taxon>Lactobacillales</taxon>
        <taxon>Lactobacillaceae</taxon>
        <taxon>Companilactobacillus</taxon>
    </lineage>
</organism>
<dbReference type="InterPro" id="IPR003352">
    <property type="entry name" value="PTS_EIIC"/>
</dbReference>
<name>A0A0R1QD24_9LACO</name>
<comment type="function">
    <text evidence="8">The phosphoenolpyruvate-dependent sugar phosphotransferase system (PTS), a major carbohydrate active -transport system, catalyzes the phosphorylation of incoming sugar substrates concomitant with their translocation across the cell membrane.</text>
</comment>
<dbReference type="GO" id="GO:0005886">
    <property type="term" value="C:plasma membrane"/>
    <property type="evidence" value="ECO:0007669"/>
    <property type="project" value="UniProtKB-SubCell"/>
</dbReference>
<evidence type="ECO:0000256" key="1">
    <source>
        <dbReference type="ARBA" id="ARBA00004651"/>
    </source>
</evidence>
<feature type="domain" description="PTS EIIC type-3" evidence="11">
    <location>
        <begin position="9"/>
        <end position="424"/>
    </location>
</feature>
<feature type="transmembrane region" description="Helical" evidence="10">
    <location>
        <begin position="400"/>
        <end position="422"/>
    </location>
</feature>
<dbReference type="InterPro" id="IPR004501">
    <property type="entry name" value="PTS_EIIC_3"/>
</dbReference>
<feature type="region of interest" description="Disordered" evidence="9">
    <location>
        <begin position="433"/>
        <end position="465"/>
    </location>
</feature>
<feature type="transmembrane region" description="Helical" evidence="10">
    <location>
        <begin position="338"/>
        <end position="360"/>
    </location>
</feature>
<feature type="transmembrane region" description="Helical" evidence="10">
    <location>
        <begin position="79"/>
        <end position="100"/>
    </location>
</feature>
<feature type="transmembrane region" description="Helical" evidence="10">
    <location>
        <begin position="297"/>
        <end position="318"/>
    </location>
</feature>
<dbReference type="Proteomes" id="UP000050872">
    <property type="component" value="Unassembled WGS sequence"/>
</dbReference>
<dbReference type="PANTHER" id="PTHR33989">
    <property type="match status" value="1"/>
</dbReference>
<dbReference type="AlphaFoldDB" id="A0A0R1QD24"/>
<dbReference type="PROSITE" id="PS51105">
    <property type="entry name" value="PTS_EIIC_TYPE_3"/>
    <property type="match status" value="1"/>
</dbReference>
<dbReference type="STRING" id="1423770.FD29_GL001647"/>
<dbReference type="PATRIC" id="fig|1423770.3.peg.1685"/>
<evidence type="ECO:0000313" key="13">
    <source>
        <dbReference type="Proteomes" id="UP000050872"/>
    </source>
</evidence>
<dbReference type="EMBL" id="AZEZ01000103">
    <property type="protein sequence ID" value="KRL42623.1"/>
    <property type="molecule type" value="Genomic_DNA"/>
</dbReference>
<evidence type="ECO:0000256" key="4">
    <source>
        <dbReference type="ARBA" id="ARBA00022597"/>
    </source>
</evidence>
<feature type="transmembrane region" description="Helical" evidence="10">
    <location>
        <begin position="112"/>
        <end position="131"/>
    </location>
</feature>
<keyword evidence="3 8" id="KW-1003">Cell membrane</keyword>
<keyword evidence="7 8" id="KW-0472">Membrane</keyword>
<proteinExistence type="predicted"/>
<evidence type="ECO:0000256" key="9">
    <source>
        <dbReference type="SAM" id="MobiDB-lite"/>
    </source>
</evidence>
<evidence type="ECO:0000256" key="3">
    <source>
        <dbReference type="ARBA" id="ARBA00022475"/>
    </source>
</evidence>
<sequence length="465" mass="50872">MMDSFNAFMEKHIVPFATKLNEQRHVAAVRDAFMYTFPITMAASIVILINNLVFSKQGFIAQILFLPKFFPHLEEAQKLLTSVTNGTMNIMSIFIAYLVARNLAKYFKADDMLVGMTGIAVFMILYTPAIMKDGVSYLPTTYMGAQGLFVAMICGGLVGEFLPKLTRIKKLQIKMPEMVPPAVARSFNGLIPIVFVIMIASILNYFIQMISPQGINDVIYKTVQTPLTHIGVNIYGVVIIAIVQNLLWLVGIHGPNTLNALRSIIFTEADLSNQTYINLHGVVGVPHRVTWGILNDVFANMGGSGMTLGLIIAIFLVSKRKDYRAVAKMAFVPGLFNINEPLIFGLPIVLNPILAIPFVLTPVVNILIGYTVTVVLNWMPSAAIGMSWTTPGPLMPFLGTGGNIVGLIMGFVCLGVSVAMYFPFVLAANRMAAPDDDESKEETKEKIDEGAKAETTDTNSDMANA</sequence>
<dbReference type="InterPro" id="IPR051088">
    <property type="entry name" value="PTS_Sugar-EIIC/EIIB"/>
</dbReference>
<feature type="compositionally biased region" description="Polar residues" evidence="9">
    <location>
        <begin position="456"/>
        <end position="465"/>
    </location>
</feature>
<evidence type="ECO:0000313" key="12">
    <source>
        <dbReference type="EMBL" id="KRL42623.1"/>
    </source>
</evidence>
<gene>
    <name evidence="12" type="ORF">FD29_GL001647</name>
</gene>
<feature type="transmembrane region" description="Helical" evidence="10">
    <location>
        <begin position="227"/>
        <end position="252"/>
    </location>
</feature>
<accession>A0A0R1QD24</accession>
<dbReference type="GO" id="GO:1902815">
    <property type="term" value="P:N,N'-diacetylchitobiose import"/>
    <property type="evidence" value="ECO:0007669"/>
    <property type="project" value="TreeGrafter"/>
</dbReference>
<keyword evidence="2 8" id="KW-0813">Transport</keyword>
<dbReference type="Pfam" id="PF02378">
    <property type="entry name" value="PTS_EIIC"/>
    <property type="match status" value="1"/>
</dbReference>
<evidence type="ECO:0000256" key="5">
    <source>
        <dbReference type="ARBA" id="ARBA00022692"/>
    </source>
</evidence>
<evidence type="ECO:0000256" key="10">
    <source>
        <dbReference type="SAM" id="Phobius"/>
    </source>
</evidence>
<feature type="transmembrane region" description="Helical" evidence="10">
    <location>
        <begin position="183"/>
        <end position="207"/>
    </location>
</feature>
<evidence type="ECO:0000259" key="11">
    <source>
        <dbReference type="PROSITE" id="PS51105"/>
    </source>
</evidence>
<evidence type="ECO:0000256" key="2">
    <source>
        <dbReference type="ARBA" id="ARBA00022448"/>
    </source>
</evidence>
<dbReference type="PIRSF" id="PIRSF006351">
    <property type="entry name" value="PTS_EIIC-Cellobiose"/>
    <property type="match status" value="1"/>
</dbReference>
<keyword evidence="4 8" id="KW-0762">Sugar transport</keyword>
<evidence type="ECO:0000256" key="6">
    <source>
        <dbReference type="ARBA" id="ARBA00022989"/>
    </source>
</evidence>
<keyword evidence="5 10" id="KW-0812">Transmembrane</keyword>
<protein>
    <recommendedName>
        <fullName evidence="8">Permease IIC component</fullName>
    </recommendedName>
</protein>
<comment type="caution">
    <text evidence="12">The sequence shown here is derived from an EMBL/GenBank/DDBJ whole genome shotgun (WGS) entry which is preliminary data.</text>
</comment>
<dbReference type="NCBIfam" id="TIGR00410">
    <property type="entry name" value="lacE"/>
    <property type="match status" value="1"/>
</dbReference>
<evidence type="ECO:0000256" key="7">
    <source>
        <dbReference type="ARBA" id="ARBA00023136"/>
    </source>
</evidence>
<comment type="subcellular location">
    <subcellularLocation>
        <location evidence="1">Cell membrane</location>
        <topology evidence="1">Multi-pass membrane protein</topology>
    </subcellularLocation>
</comment>
<keyword evidence="6 10" id="KW-1133">Transmembrane helix</keyword>
<reference evidence="12 13" key="1">
    <citation type="journal article" date="2015" name="Genome Announc.">
        <title>Expanding the biotechnology potential of lactobacilli through comparative genomics of 213 strains and associated genera.</title>
        <authorList>
            <person name="Sun Z."/>
            <person name="Harris H.M."/>
            <person name="McCann A."/>
            <person name="Guo C."/>
            <person name="Argimon S."/>
            <person name="Zhang W."/>
            <person name="Yang X."/>
            <person name="Jeffery I.B."/>
            <person name="Cooney J.C."/>
            <person name="Kagawa T.F."/>
            <person name="Liu W."/>
            <person name="Song Y."/>
            <person name="Salvetti E."/>
            <person name="Wrobel A."/>
            <person name="Rasinkangas P."/>
            <person name="Parkhill J."/>
            <person name="Rea M.C."/>
            <person name="O'Sullivan O."/>
            <person name="Ritari J."/>
            <person name="Douillard F.P."/>
            <person name="Paul Ross R."/>
            <person name="Yang R."/>
            <person name="Briner A.E."/>
            <person name="Felis G.E."/>
            <person name="de Vos W.M."/>
            <person name="Barrangou R."/>
            <person name="Klaenhammer T.R."/>
            <person name="Caufield P.W."/>
            <person name="Cui Y."/>
            <person name="Zhang H."/>
            <person name="O'Toole P.W."/>
        </authorList>
    </citation>
    <scope>NUCLEOTIDE SEQUENCE [LARGE SCALE GENOMIC DNA]</scope>
    <source>
        <strain evidence="12 13">DSM 14500</strain>
    </source>
</reference>
<dbReference type="GO" id="GO:0009401">
    <property type="term" value="P:phosphoenolpyruvate-dependent sugar phosphotransferase system"/>
    <property type="evidence" value="ECO:0007669"/>
    <property type="project" value="InterPro"/>
</dbReference>
<dbReference type="InterPro" id="IPR004796">
    <property type="entry name" value="PTS_IIC_cello"/>
</dbReference>